<reference evidence="1 2" key="1">
    <citation type="journal article" date="2021" name="Genome Biol.">
        <title>AFLAP: assembly-free linkage analysis pipeline using k-mers from genome sequencing data.</title>
        <authorList>
            <person name="Fletcher K."/>
            <person name="Zhang L."/>
            <person name="Gil J."/>
            <person name="Han R."/>
            <person name="Cavanaugh K."/>
            <person name="Michelmore R."/>
        </authorList>
    </citation>
    <scope>NUCLEOTIDE SEQUENCE [LARGE SCALE GENOMIC DNA]</scope>
    <source>
        <strain evidence="1 2">SF5</strain>
    </source>
</reference>
<organism evidence="1 2">
    <name type="scientific">Bremia lactucae</name>
    <name type="common">Lettuce downy mildew</name>
    <dbReference type="NCBI Taxonomy" id="4779"/>
    <lineage>
        <taxon>Eukaryota</taxon>
        <taxon>Sar</taxon>
        <taxon>Stramenopiles</taxon>
        <taxon>Oomycota</taxon>
        <taxon>Peronosporomycetes</taxon>
        <taxon>Peronosporales</taxon>
        <taxon>Peronosporaceae</taxon>
        <taxon>Bremia</taxon>
    </lineage>
</organism>
<name>A0A976ID07_BRELC</name>
<dbReference type="AlphaFoldDB" id="A0A976ID07"/>
<evidence type="ECO:0000313" key="1">
    <source>
        <dbReference type="EMBL" id="TDH67201.1"/>
    </source>
</evidence>
<dbReference type="KEGG" id="blac:94348598"/>
<dbReference type="GeneID" id="94348598"/>
<keyword evidence="2" id="KW-1185">Reference proteome</keyword>
<accession>A0A976ID07</accession>
<dbReference type="EMBL" id="SHOA02000006">
    <property type="protein sequence ID" value="TDH67201.1"/>
    <property type="molecule type" value="Genomic_DNA"/>
</dbReference>
<dbReference type="Proteomes" id="UP000294530">
    <property type="component" value="Unassembled WGS sequence"/>
</dbReference>
<proteinExistence type="predicted"/>
<evidence type="ECO:0000313" key="2">
    <source>
        <dbReference type="Proteomes" id="UP000294530"/>
    </source>
</evidence>
<comment type="caution">
    <text evidence="1">The sequence shown here is derived from an EMBL/GenBank/DDBJ whole genome shotgun (WGS) entry which is preliminary data.</text>
</comment>
<dbReference type="RefSeq" id="XP_067816700.1">
    <property type="nucleotide sequence ID" value="XM_067962927.1"/>
</dbReference>
<gene>
    <name evidence="1" type="ORF">CCR75_004841</name>
</gene>
<protein>
    <submittedName>
        <fullName evidence="1">Uncharacterized protein</fullName>
    </submittedName>
</protein>
<sequence length="547" mass="63511">MRVGAAVAVVLAGSSVYSKPSLKATRLNALDVINRDAQINCTDMKILAAKTKSKPNVRDEATEDERVLLFREIFAALGDELTRELRRAEEYLRETFTALTARETNLEHLKANEQFLEWKEKVSKLPLKQKMSLYLWIYNDAARKIDSEEQLRNLVSANEKAFELLLQIAEIGKWRKIKLYKSILQDLKQDPLSATKQNKLTAEIEKLYALLPVPDNWPLPEQKTLAKIMKLNPVEFKKWVEYYKEYRTYEPHRKRSTYPIEKMINEAITNGVDAIFMLEALKLFQNEPTLQKVGNDGMKHMISESDSLKWLFTSWAKGKKDPMEFWSIIPFTTKTIMTGETLKSWLLFYEKYAFEQEVDFKSGLNQLLIAMNSNYTGKKKLGMGRLMTQLELLFLKPELKAPIRRLFRVGFYDELCSPEMVDHWLGLHISLRKMLNYLDNQYDRDLSHLILWLRFADEWLLRDNEMSNVRQVKDGKEWLVWEANIRAAYRALTKHFDVKSDEANKALQSIVVNKGPGKRIASYLSGLSKLPEKRIVPPSPSLNEAAS</sequence>